<comment type="caution">
    <text evidence="2">The sequence shown here is derived from an EMBL/GenBank/DDBJ whole genome shotgun (WGS) entry which is preliminary data.</text>
</comment>
<dbReference type="Gene3D" id="3.60.10.10">
    <property type="entry name" value="Endonuclease/exonuclease/phosphatase"/>
    <property type="match status" value="1"/>
</dbReference>
<dbReference type="Proteomes" id="UP000185628">
    <property type="component" value="Unassembled WGS sequence"/>
</dbReference>
<gene>
    <name evidence="2" type="ORF">BSZ39_05100</name>
</gene>
<dbReference type="EMBL" id="MQVR01000021">
    <property type="protein sequence ID" value="OKL54276.1"/>
    <property type="molecule type" value="Genomic_DNA"/>
</dbReference>
<dbReference type="InterPro" id="IPR005135">
    <property type="entry name" value="Endo/exonuclease/phosphatase"/>
</dbReference>
<dbReference type="Pfam" id="PF03372">
    <property type="entry name" value="Exo_endo_phos"/>
    <property type="match status" value="1"/>
</dbReference>
<evidence type="ECO:0000259" key="1">
    <source>
        <dbReference type="Pfam" id="PF03372"/>
    </source>
</evidence>
<name>A0A1Q5Q391_9ACTO</name>
<dbReference type="OrthoDB" id="155529at2"/>
<proteinExistence type="predicted"/>
<organism evidence="2 3">
    <name type="scientific">Bowdeniella nasicola</name>
    <dbReference type="NCBI Taxonomy" id="208480"/>
    <lineage>
        <taxon>Bacteria</taxon>
        <taxon>Bacillati</taxon>
        <taxon>Actinomycetota</taxon>
        <taxon>Actinomycetes</taxon>
        <taxon>Actinomycetales</taxon>
        <taxon>Actinomycetaceae</taxon>
        <taxon>Bowdeniella</taxon>
    </lineage>
</organism>
<evidence type="ECO:0000313" key="3">
    <source>
        <dbReference type="Proteomes" id="UP000185628"/>
    </source>
</evidence>
<dbReference type="RefSeq" id="WP_073716298.1">
    <property type="nucleotide sequence ID" value="NZ_MQVR01000021.1"/>
</dbReference>
<dbReference type="SUPFAM" id="SSF56219">
    <property type="entry name" value="DNase I-like"/>
    <property type="match status" value="1"/>
</dbReference>
<dbReference type="InterPro" id="IPR036691">
    <property type="entry name" value="Endo/exonu/phosph_ase_sf"/>
</dbReference>
<protein>
    <recommendedName>
        <fullName evidence="1">Endonuclease/exonuclease/phosphatase domain-containing protein</fullName>
    </recommendedName>
</protein>
<keyword evidence="3" id="KW-1185">Reference proteome</keyword>
<sequence>MRIGTWNIQGGRGARGGDWHETPVSVASLEALAEAIAAFDLDVIALQEVNRGQRRCGDTDQCAIIARVLGAREQDANFVPFHVGQADGLHGPPLRFFSASPGYGLALISRLPVISWHALGFPLRLPRVKLSSSGGSFLKRLRVYDTTRSFLAATIRDGEDTWAIGAFHAPADEEIATQHQITATHAMRTLPGTRLLAGDFNVGPEVVCKTLPGTGLVTQATFPNPKPAHCIDHLIADGPVDVHDSGVAEMPFSDHCLVWADISPRRAGS</sequence>
<dbReference type="AlphaFoldDB" id="A0A1Q5Q391"/>
<feature type="domain" description="Endonuclease/exonuclease/phosphatase" evidence="1">
    <location>
        <begin position="4"/>
        <end position="255"/>
    </location>
</feature>
<reference evidence="3" key="1">
    <citation type="submission" date="2016-12" db="EMBL/GenBank/DDBJ databases">
        <authorList>
            <person name="Meng X."/>
        </authorList>
    </citation>
    <scope>NUCLEOTIDE SEQUENCE [LARGE SCALE GENOMIC DNA]</scope>
    <source>
        <strain evidence="3">DSM 19116</strain>
    </source>
</reference>
<evidence type="ECO:0000313" key="2">
    <source>
        <dbReference type="EMBL" id="OKL54276.1"/>
    </source>
</evidence>
<dbReference type="GO" id="GO:0003824">
    <property type="term" value="F:catalytic activity"/>
    <property type="evidence" value="ECO:0007669"/>
    <property type="project" value="InterPro"/>
</dbReference>
<accession>A0A1Q5Q391</accession>